<organism evidence="6 7">
    <name type="scientific">Brevibacillus brevis</name>
    <name type="common">Bacillus brevis</name>
    <dbReference type="NCBI Taxonomy" id="1393"/>
    <lineage>
        <taxon>Bacteria</taxon>
        <taxon>Bacillati</taxon>
        <taxon>Bacillota</taxon>
        <taxon>Bacilli</taxon>
        <taxon>Bacillales</taxon>
        <taxon>Paenibacillaceae</taxon>
        <taxon>Brevibacillus</taxon>
    </lineage>
</organism>
<dbReference type="RefSeq" id="WP_310764315.1">
    <property type="nucleotide sequence ID" value="NZ_CP134050.1"/>
</dbReference>
<comment type="cofactor">
    <cofactor evidence="1">
        <name>FAD</name>
        <dbReference type="ChEBI" id="CHEBI:57692"/>
    </cofactor>
</comment>
<reference evidence="6 7" key="1">
    <citation type="submission" date="2023-09" db="EMBL/GenBank/DDBJ databases">
        <title>Complete Genome and Methylome dissection of Bacillus brevis NEB573 original source of BbsI restriction endonuclease.</title>
        <authorList>
            <person name="Fomenkov A."/>
            <person name="Roberts R.D."/>
        </authorList>
    </citation>
    <scope>NUCLEOTIDE SEQUENCE [LARGE SCALE GENOMIC DNA]</scope>
    <source>
        <strain evidence="6 7">NEB573</strain>
    </source>
</reference>
<keyword evidence="3" id="KW-0285">Flavoprotein</keyword>
<evidence type="ECO:0000313" key="7">
    <source>
        <dbReference type="Proteomes" id="UP001256827"/>
    </source>
</evidence>
<dbReference type="InterPro" id="IPR036188">
    <property type="entry name" value="FAD/NAD-bd_sf"/>
</dbReference>
<keyword evidence="7" id="KW-1185">Reference proteome</keyword>
<evidence type="ECO:0000256" key="3">
    <source>
        <dbReference type="ARBA" id="ARBA00022630"/>
    </source>
</evidence>
<comment type="subunit">
    <text evidence="2">Homodimer.</text>
</comment>
<dbReference type="SUPFAM" id="SSF51905">
    <property type="entry name" value="FAD/NAD(P)-binding domain"/>
    <property type="match status" value="1"/>
</dbReference>
<sequence>MEHVQVLIAGGGIGGLSAAIWCQRLGLSCLLVEKADRLGGQLLHIHNELWDFPPRVYSQGSELLDELLHHPAIHRLDPRLEEAVVAIDPHERIITTTKTSYRADYLIIATGVSPNHIPALDGCPCVLPTSFSTTAQAARVTGQEIAVVGGGDRALESAVNLSKYASHVHLLVRKNQLRARSQWKSRAEALPNLSIWWETEIAAYEARSGKIALMLQAGRPDSPSEITVDWILPRIGVHGNSDAFPMLGTFGDSYLQTDGFQRAGSPWIYALGDVCNGAPYASLSLAVGQAMKAVKHISLQIQQP</sequence>
<feature type="domain" description="FAD/NAD(P)-binding" evidence="5">
    <location>
        <begin position="5"/>
        <end position="284"/>
    </location>
</feature>
<dbReference type="InterPro" id="IPR050097">
    <property type="entry name" value="Ferredoxin-NADP_redctase_2"/>
</dbReference>
<dbReference type="Gene3D" id="3.50.50.60">
    <property type="entry name" value="FAD/NAD(P)-binding domain"/>
    <property type="match status" value="2"/>
</dbReference>
<gene>
    <name evidence="6" type="ORF">RGB73_18945</name>
</gene>
<proteinExistence type="predicted"/>
<dbReference type="Proteomes" id="UP001256827">
    <property type="component" value="Chromosome"/>
</dbReference>
<dbReference type="InterPro" id="IPR023753">
    <property type="entry name" value="FAD/NAD-binding_dom"/>
</dbReference>
<accession>A0ABY9SYZ2</accession>
<evidence type="ECO:0000256" key="2">
    <source>
        <dbReference type="ARBA" id="ARBA00011738"/>
    </source>
</evidence>
<evidence type="ECO:0000256" key="1">
    <source>
        <dbReference type="ARBA" id="ARBA00001974"/>
    </source>
</evidence>
<name>A0ABY9SYZ2_BREBE</name>
<dbReference type="PRINTS" id="PR00469">
    <property type="entry name" value="PNDRDTASEII"/>
</dbReference>
<dbReference type="Pfam" id="PF07992">
    <property type="entry name" value="Pyr_redox_2"/>
    <property type="match status" value="1"/>
</dbReference>
<protein>
    <submittedName>
        <fullName evidence="6">NAD(P)/FAD-dependent oxidoreductase</fullName>
    </submittedName>
</protein>
<dbReference type="PANTHER" id="PTHR48105">
    <property type="entry name" value="THIOREDOXIN REDUCTASE 1-RELATED-RELATED"/>
    <property type="match status" value="1"/>
</dbReference>
<evidence type="ECO:0000256" key="4">
    <source>
        <dbReference type="ARBA" id="ARBA00023002"/>
    </source>
</evidence>
<dbReference type="EMBL" id="CP134050">
    <property type="protein sequence ID" value="WNC12797.1"/>
    <property type="molecule type" value="Genomic_DNA"/>
</dbReference>
<evidence type="ECO:0000313" key="6">
    <source>
        <dbReference type="EMBL" id="WNC12797.1"/>
    </source>
</evidence>
<dbReference type="PRINTS" id="PR00368">
    <property type="entry name" value="FADPNR"/>
</dbReference>
<keyword evidence="4" id="KW-0560">Oxidoreductase</keyword>
<evidence type="ECO:0000259" key="5">
    <source>
        <dbReference type="Pfam" id="PF07992"/>
    </source>
</evidence>